<keyword evidence="17" id="KW-1185">Reference proteome</keyword>
<comment type="function">
    <text evidence="12">Catalyzes the attachment of serine to tRNA(Ser). Is also able to aminoacylate tRNA(Sec) with serine, to form the misacylated tRNA L-seryl-tRNA(Sec), which will be further converted into selenocysteinyl-tRNA(Sec).</text>
</comment>
<dbReference type="PRINTS" id="PR00981">
    <property type="entry name" value="TRNASYNTHSER"/>
</dbReference>
<dbReference type="GO" id="GO:0005524">
    <property type="term" value="F:ATP binding"/>
    <property type="evidence" value="ECO:0007669"/>
    <property type="project" value="UniProtKB-UniRule"/>
</dbReference>
<gene>
    <name evidence="12 16" type="primary">serS</name>
    <name evidence="16" type="ORF">PbB2_01277</name>
</gene>
<keyword evidence="9 12" id="KW-0030">Aminoacyl-tRNA synthetase</keyword>
<comment type="catalytic activity">
    <reaction evidence="10 12">
        <text>tRNA(Sec) + L-serine + ATP = L-seryl-tRNA(Sec) + AMP + diphosphate + H(+)</text>
        <dbReference type="Rhea" id="RHEA:42580"/>
        <dbReference type="Rhea" id="RHEA-COMP:9742"/>
        <dbReference type="Rhea" id="RHEA-COMP:10128"/>
        <dbReference type="ChEBI" id="CHEBI:15378"/>
        <dbReference type="ChEBI" id="CHEBI:30616"/>
        <dbReference type="ChEBI" id="CHEBI:33019"/>
        <dbReference type="ChEBI" id="CHEBI:33384"/>
        <dbReference type="ChEBI" id="CHEBI:78442"/>
        <dbReference type="ChEBI" id="CHEBI:78533"/>
        <dbReference type="ChEBI" id="CHEBI:456215"/>
        <dbReference type="EC" id="6.1.1.11"/>
    </reaction>
</comment>
<proteinExistence type="inferred from homology"/>
<feature type="binding site" evidence="12 13">
    <location>
        <position position="285"/>
    </location>
    <ligand>
        <name>L-serine</name>
        <dbReference type="ChEBI" id="CHEBI:33384"/>
    </ligand>
</feature>
<comment type="similarity">
    <text evidence="3 12">Belongs to the class-II aminoacyl-tRNA synthetase family. Type-1 seryl-tRNA synthetase subfamily.</text>
</comment>
<evidence type="ECO:0000313" key="17">
    <source>
        <dbReference type="Proteomes" id="UP000245086"/>
    </source>
</evidence>
<reference evidence="16" key="1">
    <citation type="journal article" date="2018" name="Genome Announc.">
        <title>Draft Genome Sequence of "Candidatus Phycosocius bacilliformis," an Alphaproteobacterial Ectosymbiont of the Hydrocarbon-Producing Green Alga Botryococcus braunii.</title>
        <authorList>
            <person name="Tanabe Y."/>
            <person name="Yamaguchi H."/>
            <person name="Watanabe M.M."/>
        </authorList>
    </citation>
    <scope>NUCLEOTIDE SEQUENCE [LARGE SCALE GENOMIC DNA]</scope>
    <source>
        <strain evidence="16">BOTRYCO-2</strain>
    </source>
</reference>
<feature type="binding site" evidence="12 14">
    <location>
        <begin position="262"/>
        <end position="264"/>
    </location>
    <ligand>
        <name>ATP</name>
        <dbReference type="ChEBI" id="CHEBI:30616"/>
    </ligand>
</feature>
<dbReference type="NCBIfam" id="TIGR00414">
    <property type="entry name" value="serS"/>
    <property type="match status" value="1"/>
</dbReference>
<evidence type="ECO:0000256" key="4">
    <source>
        <dbReference type="ARBA" id="ARBA00022490"/>
    </source>
</evidence>
<evidence type="ECO:0000259" key="15">
    <source>
        <dbReference type="PROSITE" id="PS50862"/>
    </source>
</evidence>
<dbReference type="CDD" id="cd00770">
    <property type="entry name" value="SerRS_core"/>
    <property type="match status" value="1"/>
</dbReference>
<dbReference type="InterPro" id="IPR002317">
    <property type="entry name" value="Ser-tRNA-ligase_type_1"/>
</dbReference>
<dbReference type="PANTHER" id="PTHR43697:SF1">
    <property type="entry name" value="SERINE--TRNA LIGASE"/>
    <property type="match status" value="1"/>
</dbReference>
<evidence type="ECO:0000256" key="9">
    <source>
        <dbReference type="ARBA" id="ARBA00023146"/>
    </source>
</evidence>
<comment type="domain">
    <text evidence="12">Consists of two distinct domains, a catalytic core and a N-terminal extension that is involved in tRNA binding.</text>
</comment>
<dbReference type="HAMAP" id="MF_00176">
    <property type="entry name" value="Ser_tRNA_synth_type1"/>
    <property type="match status" value="1"/>
</dbReference>
<keyword evidence="5 12" id="KW-0436">Ligase</keyword>
<comment type="catalytic activity">
    <reaction evidence="11 12">
        <text>tRNA(Ser) + L-serine + ATP = L-seryl-tRNA(Ser) + AMP + diphosphate + H(+)</text>
        <dbReference type="Rhea" id="RHEA:12292"/>
        <dbReference type="Rhea" id="RHEA-COMP:9669"/>
        <dbReference type="Rhea" id="RHEA-COMP:9703"/>
        <dbReference type="ChEBI" id="CHEBI:15378"/>
        <dbReference type="ChEBI" id="CHEBI:30616"/>
        <dbReference type="ChEBI" id="CHEBI:33019"/>
        <dbReference type="ChEBI" id="CHEBI:33384"/>
        <dbReference type="ChEBI" id="CHEBI:78442"/>
        <dbReference type="ChEBI" id="CHEBI:78533"/>
        <dbReference type="ChEBI" id="CHEBI:456215"/>
        <dbReference type="EC" id="6.1.1.11"/>
    </reaction>
</comment>
<dbReference type="GO" id="GO:0006434">
    <property type="term" value="P:seryl-tRNA aminoacylation"/>
    <property type="evidence" value="ECO:0007669"/>
    <property type="project" value="UniProtKB-UniRule"/>
</dbReference>
<evidence type="ECO:0000256" key="12">
    <source>
        <dbReference type="HAMAP-Rule" id="MF_00176"/>
    </source>
</evidence>
<dbReference type="UniPathway" id="UPA00906">
    <property type="reaction ID" value="UER00895"/>
</dbReference>
<evidence type="ECO:0000256" key="8">
    <source>
        <dbReference type="ARBA" id="ARBA00022917"/>
    </source>
</evidence>
<dbReference type="InterPro" id="IPR033729">
    <property type="entry name" value="SerRS_core"/>
</dbReference>
<comment type="pathway">
    <text evidence="2 12">Aminoacyl-tRNA biosynthesis; selenocysteinyl-tRNA(Sec) biosynthesis; L-seryl-tRNA(Sec) from L-serine and tRNA(Sec): step 1/1.</text>
</comment>
<evidence type="ECO:0000313" key="16">
    <source>
        <dbReference type="EMBL" id="GBF57609.1"/>
    </source>
</evidence>
<dbReference type="Gene3D" id="3.30.930.10">
    <property type="entry name" value="Bira Bifunctional Protein, Domain 2"/>
    <property type="match status" value="1"/>
</dbReference>
<comment type="subcellular location">
    <subcellularLocation>
        <location evidence="1 12">Cytoplasm</location>
    </subcellularLocation>
</comment>
<keyword evidence="8 12" id="KW-0648">Protein biosynthesis</keyword>
<dbReference type="PIRSF" id="PIRSF001529">
    <property type="entry name" value="Ser-tRNA-synth_IIa"/>
    <property type="match status" value="1"/>
</dbReference>
<sequence>MHDLKALRDNPAHFDANWARRGLDAQTPALLDIDNQLRAAMTRRMEAEAQRNAASKAIGIAKAQKNDAEANRLMAEVADAKAMIEQAGQAEAAAQAALDRIIHALPNLPDAAVPDGEDETGNVTIKTWGALPQFSFQPKDHVALGEALGGMDFEGAARMSGARFVVLRGQLARLERALGQFMLDQHTGQNGYVETNAPVLVRDHALFGTSNLPKFEEDLFKTTDGRYLIPTSEVSLTNLVREQILDDEHLPIRMTALSPCFRSEAGSAGRDTRGMIRQHQFWKVELVSITTPETSDAEHERMTTCAEGILEALKLPYRRMLLCAGDMGFAARRTYDLEVWLPGQNDGAGAYREISSCSNCGDFQARRMDARTRPKGEKATRFVHTLNGSGLAVGRTLVAVLENYQQEDGTIKVPDVLIPYMGGLTHIG</sequence>
<keyword evidence="6 12" id="KW-0547">Nucleotide-binding</keyword>
<dbReference type="OrthoDB" id="9804647at2"/>
<dbReference type="Pfam" id="PF00587">
    <property type="entry name" value="tRNA-synt_2b"/>
    <property type="match status" value="1"/>
</dbReference>
<feature type="binding site" evidence="13">
    <location>
        <position position="262"/>
    </location>
    <ligand>
        <name>L-serine</name>
        <dbReference type="ChEBI" id="CHEBI:33384"/>
    </ligand>
</feature>
<feature type="binding site" evidence="13">
    <location>
        <position position="231"/>
    </location>
    <ligand>
        <name>L-serine</name>
        <dbReference type="ChEBI" id="CHEBI:33384"/>
    </ligand>
</feature>
<dbReference type="InterPro" id="IPR002314">
    <property type="entry name" value="aa-tRNA-synt_IIb"/>
</dbReference>
<evidence type="ECO:0000256" key="2">
    <source>
        <dbReference type="ARBA" id="ARBA00005045"/>
    </source>
</evidence>
<feature type="binding site" evidence="12 14">
    <location>
        <begin position="353"/>
        <end position="356"/>
    </location>
    <ligand>
        <name>ATP</name>
        <dbReference type="ChEBI" id="CHEBI:30616"/>
    </ligand>
</feature>
<dbReference type="PROSITE" id="PS50862">
    <property type="entry name" value="AA_TRNA_LIGASE_II"/>
    <property type="match status" value="1"/>
</dbReference>
<dbReference type="RefSeq" id="WP_108984484.1">
    <property type="nucleotide sequence ID" value="NZ_BFBR01000003.1"/>
</dbReference>
<dbReference type="Pfam" id="PF02403">
    <property type="entry name" value="Seryl_tRNA_N"/>
    <property type="match status" value="1"/>
</dbReference>
<dbReference type="SUPFAM" id="SSF55681">
    <property type="entry name" value="Class II aaRS and biotin synthetases"/>
    <property type="match status" value="1"/>
</dbReference>
<evidence type="ECO:0000256" key="13">
    <source>
        <dbReference type="PIRSR" id="PIRSR001529-1"/>
    </source>
</evidence>
<protein>
    <recommendedName>
        <fullName evidence="12">Serine--tRNA ligase</fullName>
        <ecNumber evidence="12">6.1.1.11</ecNumber>
    </recommendedName>
    <alternativeName>
        <fullName evidence="12">Seryl-tRNA synthetase</fullName>
        <shortName evidence="12">SerRS</shortName>
    </alternativeName>
    <alternativeName>
        <fullName evidence="12">Seryl-tRNA(Ser/Sec) synthetase</fullName>
    </alternativeName>
</protein>
<feature type="domain" description="Aminoacyl-transfer RNA synthetases class-II family profile" evidence="15">
    <location>
        <begin position="173"/>
        <end position="414"/>
    </location>
</feature>
<dbReference type="InterPro" id="IPR045864">
    <property type="entry name" value="aa-tRNA-synth_II/BPL/LPL"/>
</dbReference>
<evidence type="ECO:0000256" key="6">
    <source>
        <dbReference type="ARBA" id="ARBA00022741"/>
    </source>
</evidence>
<feature type="binding site" evidence="13">
    <location>
        <position position="387"/>
    </location>
    <ligand>
        <name>L-serine</name>
        <dbReference type="ChEBI" id="CHEBI:33384"/>
    </ligand>
</feature>
<dbReference type="InterPro" id="IPR042103">
    <property type="entry name" value="SerRS_1_N_sf"/>
</dbReference>
<keyword evidence="7 12" id="KW-0067">ATP-binding</keyword>
<dbReference type="GO" id="GO:0004828">
    <property type="term" value="F:serine-tRNA ligase activity"/>
    <property type="evidence" value="ECO:0007669"/>
    <property type="project" value="UniProtKB-UniRule"/>
</dbReference>
<comment type="subunit">
    <text evidence="12">Homodimer. The tRNA molecule binds across the dimer.</text>
</comment>
<name>A0A2P2E970_9PROT</name>
<dbReference type="InterPro" id="IPR015866">
    <property type="entry name" value="Ser-tRNA-synth_1_N"/>
</dbReference>
<dbReference type="SUPFAM" id="SSF46589">
    <property type="entry name" value="tRNA-binding arm"/>
    <property type="match status" value="1"/>
</dbReference>
<dbReference type="PANTHER" id="PTHR43697">
    <property type="entry name" value="SERYL-TRNA SYNTHETASE"/>
    <property type="match status" value="1"/>
</dbReference>
<feature type="binding site" evidence="12">
    <location>
        <position position="389"/>
    </location>
    <ligand>
        <name>L-serine</name>
        <dbReference type="ChEBI" id="CHEBI:33384"/>
    </ligand>
</feature>
<organism evidence="16 17">
    <name type="scientific">Candidatus Phycosocius bacilliformis</name>
    <dbReference type="NCBI Taxonomy" id="1445552"/>
    <lineage>
        <taxon>Bacteria</taxon>
        <taxon>Pseudomonadati</taxon>
        <taxon>Pseudomonadota</taxon>
        <taxon>Alphaproteobacteria</taxon>
        <taxon>Caulobacterales</taxon>
        <taxon>Caulobacterales incertae sedis</taxon>
        <taxon>Candidatus Phycosocius</taxon>
    </lineage>
</organism>
<accession>A0A2P2E970</accession>
<evidence type="ECO:0000256" key="14">
    <source>
        <dbReference type="PIRSR" id="PIRSR001529-2"/>
    </source>
</evidence>
<evidence type="ECO:0000256" key="7">
    <source>
        <dbReference type="ARBA" id="ARBA00022840"/>
    </source>
</evidence>
<dbReference type="Gene3D" id="1.10.287.40">
    <property type="entry name" value="Serine-tRNA synthetase, tRNA binding domain"/>
    <property type="match status" value="1"/>
</dbReference>
<keyword evidence="4 12" id="KW-0963">Cytoplasm</keyword>
<dbReference type="InterPro" id="IPR006195">
    <property type="entry name" value="aa-tRNA-synth_II"/>
</dbReference>
<dbReference type="EC" id="6.1.1.11" evidence="12"/>
<feature type="binding site" evidence="12">
    <location>
        <begin position="231"/>
        <end position="233"/>
    </location>
    <ligand>
        <name>L-serine</name>
        <dbReference type="ChEBI" id="CHEBI:33384"/>
    </ligand>
</feature>
<comment type="caution">
    <text evidence="12">Lacks conserved residue(s) required for the propagation of feature annotation.</text>
</comment>
<dbReference type="AlphaFoldDB" id="A0A2P2E970"/>
<evidence type="ECO:0000256" key="11">
    <source>
        <dbReference type="ARBA" id="ARBA00048823"/>
    </source>
</evidence>
<dbReference type="Proteomes" id="UP000245086">
    <property type="component" value="Unassembled WGS sequence"/>
</dbReference>
<evidence type="ECO:0000256" key="10">
    <source>
        <dbReference type="ARBA" id="ARBA00047929"/>
    </source>
</evidence>
<dbReference type="EMBL" id="BFBR01000003">
    <property type="protein sequence ID" value="GBF57609.1"/>
    <property type="molecule type" value="Genomic_DNA"/>
</dbReference>
<comment type="caution">
    <text evidence="16">The sequence shown here is derived from an EMBL/GenBank/DDBJ whole genome shotgun (WGS) entry which is preliminary data.</text>
</comment>
<dbReference type="GO" id="GO:0016260">
    <property type="term" value="P:selenocysteine biosynthetic process"/>
    <property type="evidence" value="ECO:0007669"/>
    <property type="project" value="UniProtKB-UniRule"/>
</dbReference>
<dbReference type="GO" id="GO:0005737">
    <property type="term" value="C:cytoplasm"/>
    <property type="evidence" value="ECO:0007669"/>
    <property type="project" value="UniProtKB-SubCell"/>
</dbReference>
<evidence type="ECO:0000256" key="3">
    <source>
        <dbReference type="ARBA" id="ARBA00010728"/>
    </source>
</evidence>
<evidence type="ECO:0000256" key="5">
    <source>
        <dbReference type="ARBA" id="ARBA00022598"/>
    </source>
</evidence>
<evidence type="ECO:0000256" key="1">
    <source>
        <dbReference type="ARBA" id="ARBA00004496"/>
    </source>
</evidence>
<dbReference type="InterPro" id="IPR010978">
    <property type="entry name" value="tRNA-bd_arm"/>
</dbReference>